<dbReference type="EMBL" id="CAJVPT010033648">
    <property type="protein sequence ID" value="CAG8705547.1"/>
    <property type="molecule type" value="Genomic_DNA"/>
</dbReference>
<name>A0ACA9PEM7_9GLOM</name>
<accession>A0ACA9PEM7</accession>
<protein>
    <submittedName>
        <fullName evidence="1">10941_t:CDS:1</fullName>
    </submittedName>
</protein>
<sequence>MDVDLGDVLDLEKQFYDIGYRDGFEHGRVHGLIEGRSLGKEKGFEMWEEVGFYMGFATIWKAVLDSQTEKSSAALSHLAHLLELAESFPTANRSTPIQ</sequence>
<evidence type="ECO:0000313" key="2">
    <source>
        <dbReference type="Proteomes" id="UP000789525"/>
    </source>
</evidence>
<reference evidence="1" key="1">
    <citation type="submission" date="2021-06" db="EMBL/GenBank/DDBJ databases">
        <authorList>
            <person name="Kallberg Y."/>
            <person name="Tangrot J."/>
            <person name="Rosling A."/>
        </authorList>
    </citation>
    <scope>NUCLEOTIDE SEQUENCE</scope>
    <source>
        <strain evidence="1">CL356</strain>
    </source>
</reference>
<keyword evidence="2" id="KW-1185">Reference proteome</keyword>
<dbReference type="Proteomes" id="UP000789525">
    <property type="component" value="Unassembled WGS sequence"/>
</dbReference>
<feature type="non-terminal residue" evidence="1">
    <location>
        <position position="98"/>
    </location>
</feature>
<evidence type="ECO:0000313" key="1">
    <source>
        <dbReference type="EMBL" id="CAG8705547.1"/>
    </source>
</evidence>
<proteinExistence type="predicted"/>
<comment type="caution">
    <text evidence="1">The sequence shown here is derived from an EMBL/GenBank/DDBJ whole genome shotgun (WGS) entry which is preliminary data.</text>
</comment>
<gene>
    <name evidence="1" type="ORF">ACOLOM_LOCUS10439</name>
</gene>
<organism evidence="1 2">
    <name type="scientific">Acaulospora colombiana</name>
    <dbReference type="NCBI Taxonomy" id="27376"/>
    <lineage>
        <taxon>Eukaryota</taxon>
        <taxon>Fungi</taxon>
        <taxon>Fungi incertae sedis</taxon>
        <taxon>Mucoromycota</taxon>
        <taxon>Glomeromycotina</taxon>
        <taxon>Glomeromycetes</taxon>
        <taxon>Diversisporales</taxon>
        <taxon>Acaulosporaceae</taxon>
        <taxon>Acaulospora</taxon>
    </lineage>
</organism>